<dbReference type="SUPFAM" id="SSF53098">
    <property type="entry name" value="Ribonuclease H-like"/>
    <property type="match status" value="1"/>
</dbReference>
<feature type="non-terminal residue" evidence="1">
    <location>
        <position position="215"/>
    </location>
</feature>
<accession>T1B080</accession>
<proteinExistence type="predicted"/>
<organism evidence="1">
    <name type="scientific">mine drainage metagenome</name>
    <dbReference type="NCBI Taxonomy" id="410659"/>
    <lineage>
        <taxon>unclassified sequences</taxon>
        <taxon>metagenomes</taxon>
        <taxon>ecological metagenomes</taxon>
    </lineage>
</organism>
<evidence type="ECO:0000313" key="1">
    <source>
        <dbReference type="EMBL" id="EQD62003.1"/>
    </source>
</evidence>
<reference evidence="1" key="2">
    <citation type="journal article" date="2014" name="ISME J.">
        <title>Microbial stratification in low pH oxic and suboxic macroscopic growths along an acid mine drainage.</title>
        <authorList>
            <person name="Mendez-Garcia C."/>
            <person name="Mesa V."/>
            <person name="Sprenger R.R."/>
            <person name="Richter M."/>
            <person name="Diez M.S."/>
            <person name="Solano J."/>
            <person name="Bargiela R."/>
            <person name="Golyshina O.V."/>
            <person name="Manteca A."/>
            <person name="Ramos J.L."/>
            <person name="Gallego J.R."/>
            <person name="Llorente I."/>
            <person name="Martins Dos Santos V.A."/>
            <person name="Jensen O.N."/>
            <person name="Pelaez A.I."/>
            <person name="Sanchez J."/>
            <person name="Ferrer M."/>
        </authorList>
    </citation>
    <scope>NUCLEOTIDE SEQUENCE</scope>
</reference>
<gene>
    <name evidence="1" type="ORF">B1A_09514</name>
</gene>
<dbReference type="EMBL" id="AUZX01006788">
    <property type="protein sequence ID" value="EQD62003.1"/>
    <property type="molecule type" value="Genomic_DNA"/>
</dbReference>
<feature type="non-terminal residue" evidence="1">
    <location>
        <position position="1"/>
    </location>
</feature>
<sequence length="215" mass="24627">NKKVEKIRKTVDERNKYLSDHPKANVSTAVSLVNERIEKLNISGFINVDVSGRVLTVKCDDEKLKEISLLDGCYVIRSNLPPDQGSMDIIHRRYKDLANVEWAFRTMKSDTIELRPIHVRKKSRTRSHVFIAMLSYIIEKHLREKWKNIDITVEEGIHELSSINCIEVHVGAVKYNKIPKPRELGSKLLHALNVTLPPAISSSEIKVATRKQLNL</sequence>
<dbReference type="InterPro" id="IPR012337">
    <property type="entry name" value="RNaseH-like_sf"/>
</dbReference>
<reference evidence="1" key="1">
    <citation type="submission" date="2013-08" db="EMBL/GenBank/DDBJ databases">
        <authorList>
            <person name="Mendez C."/>
            <person name="Richter M."/>
            <person name="Ferrer M."/>
            <person name="Sanchez J."/>
        </authorList>
    </citation>
    <scope>NUCLEOTIDE SEQUENCE</scope>
</reference>
<dbReference type="AlphaFoldDB" id="T1B080"/>
<protein>
    <submittedName>
        <fullName evidence="1">Transposase IS4 family protein</fullName>
    </submittedName>
</protein>
<name>T1B080_9ZZZZ</name>
<comment type="caution">
    <text evidence="1">The sequence shown here is derived from an EMBL/GenBank/DDBJ whole genome shotgun (WGS) entry which is preliminary data.</text>
</comment>